<dbReference type="InterPro" id="IPR000782">
    <property type="entry name" value="FAS1_domain"/>
</dbReference>
<dbReference type="InterPro" id="IPR036378">
    <property type="entry name" value="FAS1_dom_sf"/>
</dbReference>
<dbReference type="Gene3D" id="2.30.180.10">
    <property type="entry name" value="FAS1 domain"/>
    <property type="match status" value="1"/>
</dbReference>
<organism evidence="2">
    <name type="scientific">Paraprevotella clara</name>
    <dbReference type="NCBI Taxonomy" id="454154"/>
    <lineage>
        <taxon>Bacteria</taxon>
        <taxon>Pseudomonadati</taxon>
        <taxon>Bacteroidota</taxon>
        <taxon>Bacteroidia</taxon>
        <taxon>Bacteroidales</taxon>
        <taxon>Prevotellaceae</taxon>
        <taxon>Paraprevotella</taxon>
    </lineage>
</organism>
<protein>
    <submittedName>
        <fullName evidence="2">Fasciclin domain protein</fullName>
    </submittedName>
</protein>
<dbReference type="PROSITE" id="PS51257">
    <property type="entry name" value="PROKAR_LIPOPROTEIN"/>
    <property type="match status" value="1"/>
</dbReference>
<dbReference type="Pfam" id="PF02469">
    <property type="entry name" value="Fasciclin"/>
    <property type="match status" value="1"/>
</dbReference>
<proteinExistence type="predicted"/>
<accession>A0A6N3EG67</accession>
<dbReference type="EMBL" id="CACRUT010000015">
    <property type="protein sequence ID" value="VYU39792.1"/>
    <property type="molecule type" value="Genomic_DNA"/>
</dbReference>
<dbReference type="SUPFAM" id="SSF82153">
    <property type="entry name" value="FAS1 domain"/>
    <property type="match status" value="1"/>
</dbReference>
<feature type="domain" description="FAS1" evidence="1">
    <location>
        <begin position="41"/>
        <end position="184"/>
    </location>
</feature>
<reference evidence="2" key="1">
    <citation type="submission" date="2019-11" db="EMBL/GenBank/DDBJ databases">
        <authorList>
            <person name="Feng L."/>
        </authorList>
    </citation>
    <scope>NUCLEOTIDE SEQUENCE</scope>
    <source>
        <strain evidence="2">PclaraLFYP37</strain>
    </source>
</reference>
<evidence type="ECO:0000259" key="1">
    <source>
        <dbReference type="PROSITE" id="PS50213"/>
    </source>
</evidence>
<gene>
    <name evidence="2" type="ORF">PCLFYP37_02751</name>
</gene>
<dbReference type="RefSeq" id="WP_412442138.1">
    <property type="nucleotide sequence ID" value="NZ_CACRUT010000015.1"/>
</dbReference>
<dbReference type="PROSITE" id="PS50213">
    <property type="entry name" value="FAS1"/>
    <property type="match status" value="1"/>
</dbReference>
<sequence>MKYLSKITPCICAILFLIGQGGILTSCNDDLAADSYYTFTGEMMSDFLANREDFSQFKRIVERAGRMDLLASRGARTLFPPVNSGVEAFLKEKGYASVEDIPASFCDTLVKACLIERTLYTYNLSETHQESNQLDLPLIMVTNGDTVDANQMVLTVINRRAAIINELKNDSVENGVVHPVDKVLVPNTSLGASLLDENHEDFTIFYEALKRTALLDSLSRYRDDGYEEWKNNYTAFTPSMRIGNENYVGKRPDHRYSGFTLLIVPDKVLYEKYSDRFNESMTMDEKIDALYDLAAEKYSDNTSASIFGLDKVDPKEGKTYKELYWNKSSLKSQYNPLHMFLSYHILDRLFTSTAKLVNCWGVNTAYLDPTEWVGTMLDFSTMKLERVYRTIDPAVEYERDYYINHSHASAYNNDERIRGAHLTTPENADNFSLNVAYFYVDDVLAYDQTMRTKVMNTRMRIDFMTLWPELTNNNIRLCGNPTQAYNAGDNSEDGTEAGGYNYYLPPGYLKNATFSENTTFFIQRPIVYWSSLHGDVLGVLGTSYDVTFRLPNVPPGTYELRLGYCALADRGIGQVYVDGVPQGIPIDMRYGPSDARVGGLYNGFKGWRNKEENSSGIYTSEELEENARVMKNNGYYSGPKGAFYNNDGTDAPRYSASVCVTHYNQNDLMRRKICNVEVKANTHHTIRLRSVLSSSESGNFVLDYMELVPIDICGAGGLGEDLY</sequence>
<name>A0A6N3EG67_9BACT</name>
<dbReference type="AlphaFoldDB" id="A0A6N3EG67"/>
<evidence type="ECO:0000313" key="2">
    <source>
        <dbReference type="EMBL" id="VYU39792.1"/>
    </source>
</evidence>